<dbReference type="GO" id="GO:0003882">
    <property type="term" value="F:CDP-diacylglycerol-serine O-phosphatidyltransferase activity"/>
    <property type="evidence" value="ECO:0007669"/>
    <property type="project" value="UniProtKB-EC"/>
</dbReference>
<dbReference type="PROSITE" id="PS00379">
    <property type="entry name" value="CDP_ALCOHOL_P_TRANSF"/>
    <property type="match status" value="1"/>
</dbReference>
<dbReference type="InterPro" id="IPR004533">
    <property type="entry name" value="CDP-diaglyc--ser_O-PTrfase"/>
</dbReference>
<organism evidence="17">
    <name type="scientific">Candidatus Moduliflexus flocculans</name>
    <dbReference type="NCBI Taxonomy" id="1499966"/>
    <lineage>
        <taxon>Bacteria</taxon>
        <taxon>Candidatus Moduliflexota</taxon>
        <taxon>Candidatus Moduliflexia</taxon>
        <taxon>Candidatus Moduliflexales</taxon>
        <taxon>Candidatus Moduliflexaceae</taxon>
    </lineage>
</organism>
<feature type="transmembrane region" description="Helical" evidence="16">
    <location>
        <begin position="126"/>
        <end position="145"/>
    </location>
</feature>
<name>A0A081BN40_9BACT</name>
<accession>A0A081BN40</accession>
<dbReference type="PANTHER" id="PTHR14269:SF61">
    <property type="entry name" value="CDP-DIACYLGLYCEROL--SERINE O-PHOSPHATIDYLTRANSFERASE"/>
    <property type="match status" value="1"/>
</dbReference>
<evidence type="ECO:0000256" key="5">
    <source>
        <dbReference type="ARBA" id="ARBA00017171"/>
    </source>
</evidence>
<evidence type="ECO:0000256" key="16">
    <source>
        <dbReference type="SAM" id="Phobius"/>
    </source>
</evidence>
<keyword evidence="9 16" id="KW-1133">Transmembrane helix</keyword>
<dbReference type="InterPro" id="IPR043130">
    <property type="entry name" value="CDP-OH_PTrfase_TM_dom"/>
</dbReference>
<dbReference type="Gene3D" id="1.20.120.1760">
    <property type="match status" value="1"/>
</dbReference>
<evidence type="ECO:0000256" key="6">
    <source>
        <dbReference type="ARBA" id="ARBA00022516"/>
    </source>
</evidence>
<dbReference type="GO" id="GO:0008654">
    <property type="term" value="P:phospholipid biosynthetic process"/>
    <property type="evidence" value="ECO:0007669"/>
    <property type="project" value="UniProtKB-KW"/>
</dbReference>
<sequence length="279" mass="31322">MASKEGRSVIRRNCNEETETFSFRYRRMQKHPPIKLMYILPNLFTLGNIFFGFLSIILSIDGEYVKAAALIFVAAFFDMFDGKVARATNSTSRFGVEFDSLADLISFGLAPSLLMYLWILKPLERLGWLGAFLFVVCGALRLARFNVLVDVVSSDRFIGLPIPCAAGMAAATVVFVESFPNVPESKEHYLPLITILVYLLGILMVSNIQYRSAKHVTLKGKSPFKIMVVASLLLIVIALNYQMAFFAIGLTYILFGLLEAIPDVRKRLALFQKDHLSDR</sequence>
<dbReference type="Pfam" id="PF01066">
    <property type="entry name" value="CDP-OH_P_transf"/>
    <property type="match status" value="1"/>
</dbReference>
<dbReference type="GO" id="GO:0012505">
    <property type="term" value="C:endomembrane system"/>
    <property type="evidence" value="ECO:0007669"/>
    <property type="project" value="UniProtKB-SubCell"/>
</dbReference>
<dbReference type="STRING" id="1499966.U14_03052"/>
<keyword evidence="13" id="KW-1208">Phospholipid metabolism</keyword>
<protein>
    <recommendedName>
        <fullName evidence="5">CDP-diacylglycerol--serine O-phosphatidyltransferase</fullName>
        <ecNumber evidence="4">2.7.8.8</ecNumber>
    </recommendedName>
    <alternativeName>
        <fullName evidence="14">Phosphatidylserine synthase</fullName>
    </alternativeName>
</protein>
<feature type="transmembrane region" description="Helical" evidence="16">
    <location>
        <begin position="157"/>
        <end position="176"/>
    </location>
</feature>
<dbReference type="Proteomes" id="UP000030700">
    <property type="component" value="Unassembled WGS sequence"/>
</dbReference>
<evidence type="ECO:0000256" key="4">
    <source>
        <dbReference type="ARBA" id="ARBA00013174"/>
    </source>
</evidence>
<evidence type="ECO:0000256" key="13">
    <source>
        <dbReference type="ARBA" id="ARBA00023264"/>
    </source>
</evidence>
<reference evidence="17" key="1">
    <citation type="journal article" date="2015" name="PeerJ">
        <title>First genomic representation of candidate bacterial phylum KSB3 points to enhanced environmental sensing as a trigger of wastewater bulking.</title>
        <authorList>
            <person name="Sekiguchi Y."/>
            <person name="Ohashi A."/>
            <person name="Parks D.H."/>
            <person name="Yamauchi T."/>
            <person name="Tyson G.W."/>
            <person name="Hugenholtz P."/>
        </authorList>
    </citation>
    <scope>NUCLEOTIDE SEQUENCE [LARGE SCALE GENOMIC DNA]</scope>
</reference>
<feature type="transmembrane region" description="Helical" evidence="16">
    <location>
        <begin position="36"/>
        <end position="58"/>
    </location>
</feature>
<keyword evidence="6" id="KW-0444">Lipid biosynthesis</keyword>
<evidence type="ECO:0000256" key="1">
    <source>
        <dbReference type="ARBA" id="ARBA00000287"/>
    </source>
</evidence>
<keyword evidence="7 15" id="KW-0808">Transferase</keyword>
<evidence type="ECO:0000256" key="8">
    <source>
        <dbReference type="ARBA" id="ARBA00022692"/>
    </source>
</evidence>
<dbReference type="EC" id="2.7.8.8" evidence="4"/>
<dbReference type="InterPro" id="IPR000462">
    <property type="entry name" value="CDP-OH_P_trans"/>
</dbReference>
<comment type="catalytic activity">
    <reaction evidence="1">
        <text>a CDP-1,2-diacyl-sn-glycerol + L-serine = a 1,2-diacyl-sn-glycero-3-phospho-L-serine + CMP + H(+)</text>
        <dbReference type="Rhea" id="RHEA:16913"/>
        <dbReference type="ChEBI" id="CHEBI:15378"/>
        <dbReference type="ChEBI" id="CHEBI:33384"/>
        <dbReference type="ChEBI" id="CHEBI:57262"/>
        <dbReference type="ChEBI" id="CHEBI:58332"/>
        <dbReference type="ChEBI" id="CHEBI:60377"/>
        <dbReference type="EC" id="2.7.8.8"/>
    </reaction>
</comment>
<dbReference type="GO" id="GO:0016020">
    <property type="term" value="C:membrane"/>
    <property type="evidence" value="ECO:0007669"/>
    <property type="project" value="InterPro"/>
</dbReference>
<proteinExistence type="inferred from homology"/>
<evidence type="ECO:0000256" key="12">
    <source>
        <dbReference type="ARBA" id="ARBA00023209"/>
    </source>
</evidence>
<dbReference type="InterPro" id="IPR050324">
    <property type="entry name" value="CDP-alcohol_PTase-I"/>
</dbReference>
<evidence type="ECO:0000256" key="7">
    <source>
        <dbReference type="ARBA" id="ARBA00022679"/>
    </source>
</evidence>
<keyword evidence="8 16" id="KW-0812">Transmembrane</keyword>
<keyword evidence="18" id="KW-1185">Reference proteome</keyword>
<evidence type="ECO:0000256" key="2">
    <source>
        <dbReference type="ARBA" id="ARBA00004127"/>
    </source>
</evidence>
<evidence type="ECO:0000256" key="9">
    <source>
        <dbReference type="ARBA" id="ARBA00022989"/>
    </source>
</evidence>
<evidence type="ECO:0000313" key="18">
    <source>
        <dbReference type="Proteomes" id="UP000030700"/>
    </source>
</evidence>
<dbReference type="InterPro" id="IPR048254">
    <property type="entry name" value="CDP_ALCOHOL_P_TRANSF_CS"/>
</dbReference>
<evidence type="ECO:0000256" key="15">
    <source>
        <dbReference type="RuleBase" id="RU003750"/>
    </source>
</evidence>
<keyword evidence="11 16" id="KW-0472">Membrane</keyword>
<dbReference type="HOGENOM" id="CLU_049944_2_0_0"/>
<evidence type="ECO:0000256" key="11">
    <source>
        <dbReference type="ARBA" id="ARBA00023136"/>
    </source>
</evidence>
<evidence type="ECO:0000256" key="3">
    <source>
        <dbReference type="ARBA" id="ARBA00010441"/>
    </source>
</evidence>
<dbReference type="AlphaFoldDB" id="A0A081BN40"/>
<feature type="transmembrane region" description="Helical" evidence="16">
    <location>
        <begin position="64"/>
        <end position="80"/>
    </location>
</feature>
<comment type="similarity">
    <text evidence="3 15">Belongs to the CDP-alcohol phosphatidyltransferase class-I family.</text>
</comment>
<comment type="subcellular location">
    <subcellularLocation>
        <location evidence="2">Endomembrane system</location>
        <topology evidence="2">Multi-pass membrane protein</topology>
    </subcellularLocation>
</comment>
<gene>
    <name evidence="17" type="ORF">U14_03052</name>
</gene>
<feature type="transmembrane region" description="Helical" evidence="16">
    <location>
        <begin position="222"/>
        <end position="239"/>
    </location>
</feature>
<dbReference type="EMBL" id="DF820457">
    <property type="protein sequence ID" value="GAK51806.1"/>
    <property type="molecule type" value="Genomic_DNA"/>
</dbReference>
<keyword evidence="10" id="KW-0443">Lipid metabolism</keyword>
<evidence type="ECO:0000256" key="14">
    <source>
        <dbReference type="ARBA" id="ARBA00032361"/>
    </source>
</evidence>
<feature type="transmembrane region" description="Helical" evidence="16">
    <location>
        <begin position="101"/>
        <end position="120"/>
    </location>
</feature>
<keyword evidence="12" id="KW-0594">Phospholipid biosynthesis</keyword>
<evidence type="ECO:0000313" key="17">
    <source>
        <dbReference type="EMBL" id="GAK51806.1"/>
    </source>
</evidence>
<dbReference type="NCBIfam" id="TIGR00473">
    <property type="entry name" value="pssA"/>
    <property type="match status" value="1"/>
</dbReference>
<dbReference type="PANTHER" id="PTHR14269">
    <property type="entry name" value="CDP-DIACYLGLYCEROL--GLYCEROL-3-PHOSPHATE 3-PHOSPHATIDYLTRANSFERASE-RELATED"/>
    <property type="match status" value="1"/>
</dbReference>
<feature type="transmembrane region" description="Helical" evidence="16">
    <location>
        <begin position="188"/>
        <end position="210"/>
    </location>
</feature>
<evidence type="ECO:0000256" key="10">
    <source>
        <dbReference type="ARBA" id="ARBA00023098"/>
    </source>
</evidence>